<evidence type="ECO:0000256" key="2">
    <source>
        <dbReference type="SAM" id="Phobius"/>
    </source>
</evidence>
<organism evidence="3 4">
    <name type="scientific">Stylophora pistillata</name>
    <name type="common">Smooth cauliflower coral</name>
    <dbReference type="NCBI Taxonomy" id="50429"/>
    <lineage>
        <taxon>Eukaryota</taxon>
        <taxon>Metazoa</taxon>
        <taxon>Cnidaria</taxon>
        <taxon>Anthozoa</taxon>
        <taxon>Hexacorallia</taxon>
        <taxon>Scleractinia</taxon>
        <taxon>Astrocoeniina</taxon>
        <taxon>Pocilloporidae</taxon>
        <taxon>Stylophora</taxon>
    </lineage>
</organism>
<dbReference type="AlphaFoldDB" id="A0A2B4SA76"/>
<feature type="transmembrane region" description="Helical" evidence="2">
    <location>
        <begin position="14"/>
        <end position="34"/>
    </location>
</feature>
<keyword evidence="2" id="KW-0472">Membrane</keyword>
<feature type="region of interest" description="Disordered" evidence="1">
    <location>
        <begin position="42"/>
        <end position="64"/>
    </location>
</feature>
<dbReference type="InterPro" id="IPR049352">
    <property type="entry name" value="Rost"/>
</dbReference>
<feature type="transmembrane region" description="Helical" evidence="2">
    <location>
        <begin position="111"/>
        <end position="134"/>
    </location>
</feature>
<feature type="transmembrane region" description="Helical" evidence="2">
    <location>
        <begin position="168"/>
        <end position="190"/>
    </location>
</feature>
<keyword evidence="2" id="KW-1133">Transmembrane helix</keyword>
<keyword evidence="2" id="KW-0812">Transmembrane</keyword>
<keyword evidence="4" id="KW-1185">Reference proteome</keyword>
<dbReference type="OrthoDB" id="419711at2759"/>
<feature type="transmembrane region" description="Helical" evidence="2">
    <location>
        <begin position="210"/>
        <end position="234"/>
    </location>
</feature>
<dbReference type="GO" id="GO:0016020">
    <property type="term" value="C:membrane"/>
    <property type="evidence" value="ECO:0007669"/>
    <property type="project" value="TreeGrafter"/>
</dbReference>
<reference evidence="4" key="1">
    <citation type="journal article" date="2017" name="bioRxiv">
        <title>Comparative analysis of the genomes of Stylophora pistillata and Acropora digitifera provides evidence for extensive differences between species of corals.</title>
        <authorList>
            <person name="Voolstra C.R."/>
            <person name="Li Y."/>
            <person name="Liew Y.J."/>
            <person name="Baumgarten S."/>
            <person name="Zoccola D."/>
            <person name="Flot J.-F."/>
            <person name="Tambutte S."/>
            <person name="Allemand D."/>
            <person name="Aranda M."/>
        </authorList>
    </citation>
    <scope>NUCLEOTIDE SEQUENCE [LARGE SCALE GENOMIC DNA]</scope>
</reference>
<evidence type="ECO:0000313" key="3">
    <source>
        <dbReference type="EMBL" id="PFX25487.1"/>
    </source>
</evidence>
<comment type="caution">
    <text evidence="3">The sequence shown here is derived from an EMBL/GenBank/DDBJ whole genome shotgun (WGS) entry which is preliminary data.</text>
</comment>
<dbReference type="EMBL" id="LSMT01000150">
    <property type="protein sequence ID" value="PFX25487.1"/>
    <property type="molecule type" value="Genomic_DNA"/>
</dbReference>
<proteinExistence type="predicted"/>
<protein>
    <submittedName>
        <fullName evidence="3">Protein rolling stone</fullName>
    </submittedName>
</protein>
<feature type="compositionally biased region" description="Basic and acidic residues" evidence="1">
    <location>
        <begin position="46"/>
        <end position="64"/>
    </location>
</feature>
<dbReference type="PANTHER" id="PTHR12242">
    <property type="entry name" value="OS02G0130600 PROTEIN-RELATED"/>
    <property type="match status" value="1"/>
</dbReference>
<feature type="transmembrane region" description="Helical" evidence="2">
    <location>
        <begin position="140"/>
        <end position="161"/>
    </location>
</feature>
<dbReference type="Proteomes" id="UP000225706">
    <property type="component" value="Unassembled WGS sequence"/>
</dbReference>
<evidence type="ECO:0000313" key="4">
    <source>
        <dbReference type="Proteomes" id="UP000225706"/>
    </source>
</evidence>
<dbReference type="Pfam" id="PF21534">
    <property type="entry name" value="Rost"/>
    <property type="match status" value="1"/>
</dbReference>
<gene>
    <name evidence="3" type="primary">rost</name>
    <name evidence="3" type="ORF">AWC38_SpisGene25802</name>
</gene>
<name>A0A2B4SA76_STYPI</name>
<accession>A0A2B4SA76</accession>
<sequence>MILFNDWFIWLSNWSFYLVSVYFITATIVTAVHYNRDRRTKGNNAIHDEKDPGGDSFKEMNDRTSESKGDINIHLKGGSNVNSKDAEVIFTAGSQSPSVTPMAWFHEALWVIYNIAANAALLVTISFWTLIYGLGINNKVTPYGIVVHVINSIVIIADTILTSMPVRLLHIVYPMLYSITYIIFTVIYWASGDGMRYVYPQTDYTGRPVFSALSIVGLLLIGLPLCQIIFFCFYRIRVWMKARWGLCSS</sequence>
<evidence type="ECO:0000256" key="1">
    <source>
        <dbReference type="SAM" id="MobiDB-lite"/>
    </source>
</evidence>
<dbReference type="PANTHER" id="PTHR12242:SF45">
    <property type="entry name" value="MARVEL DOMAIN-CONTAINING PROTEIN"/>
    <property type="match status" value="1"/>
</dbReference>